<keyword evidence="5" id="KW-1185">Reference proteome</keyword>
<dbReference type="Proteomes" id="UP000315164">
    <property type="component" value="Unassembled WGS sequence"/>
</dbReference>
<dbReference type="Pfam" id="PF12101">
    <property type="entry name" value="DUF3577"/>
    <property type="match status" value="1"/>
</dbReference>
<accession>A0A249A0U7</accession>
<evidence type="ECO:0000313" key="4">
    <source>
        <dbReference type="Proteomes" id="UP000315164"/>
    </source>
</evidence>
<evidence type="ECO:0000313" key="2">
    <source>
        <dbReference type="EMBL" id="TRB72116.1"/>
    </source>
</evidence>
<reference evidence="3" key="1">
    <citation type="submission" date="2018-12" db="EMBL/GenBank/DDBJ databases">
        <authorList>
            <consortium name="Pathogen Informatics"/>
        </authorList>
    </citation>
    <scope>NUCLEOTIDE SEQUENCE [LARGE SCALE GENOMIC DNA]</scope>
    <source>
        <strain evidence="3">NCTC10643</strain>
    </source>
</reference>
<dbReference type="AlphaFoldDB" id="A0A249A0U7"/>
<dbReference type="KEGG" id="mhay:VK67_08165"/>
<organism evidence="2 4">
    <name type="scientific">Mannheimia haemolytica</name>
    <name type="common">Pasteurella haemolytica</name>
    <dbReference type="NCBI Taxonomy" id="75985"/>
    <lineage>
        <taxon>Bacteria</taxon>
        <taxon>Pseudomonadati</taxon>
        <taxon>Pseudomonadota</taxon>
        <taxon>Gammaproteobacteria</taxon>
        <taxon>Pasteurellales</taxon>
        <taxon>Pasteurellaceae</taxon>
        <taxon>Mannheimia</taxon>
    </lineage>
</organism>
<dbReference type="KEGG" id="mhaq:WC39_08165"/>
<dbReference type="NCBIfam" id="NF040584">
    <property type="entry name" value="STY4534_fam"/>
    <property type="match status" value="1"/>
</dbReference>
<dbReference type="InterPro" id="IPR021960">
    <property type="entry name" value="DUF3577"/>
</dbReference>
<evidence type="ECO:0000313" key="3">
    <source>
        <dbReference type="EMBL" id="VEI77678.1"/>
    </source>
</evidence>
<dbReference type="OrthoDB" id="6402776at2"/>
<dbReference type="EMBL" id="VAJI01000039">
    <property type="protein sequence ID" value="TRB34889.1"/>
    <property type="molecule type" value="Genomic_DNA"/>
</dbReference>
<dbReference type="RefSeq" id="WP_006248878.1">
    <property type="nucleotide sequence ID" value="NZ_CP011098.1"/>
</dbReference>
<evidence type="ECO:0000313" key="1">
    <source>
        <dbReference type="EMBL" id="TRB34889.1"/>
    </source>
</evidence>
<dbReference type="GeneID" id="31488022"/>
<dbReference type="EMBL" id="VAJB01000041">
    <property type="protein sequence ID" value="TRB72116.1"/>
    <property type="molecule type" value="Genomic_DNA"/>
</dbReference>
<sequence>MTTQTSTQKNYFNLHTTGIGYLNDIRLVEHKKGNPFYACRVAALVGESDSPEYRYFDMNVVGKETETLIKKCQKAVSEEKKVLVSFVMADLWFDTFTYSSDSKYHKKGDTGVSLKGRLIRIKMIKIDGEIVYQEKPKADEQSE</sequence>
<dbReference type="Proteomes" id="UP000271188">
    <property type="component" value="Chromosome"/>
</dbReference>
<name>A0A249A0U7_MANHA</name>
<gene>
    <name evidence="2" type="ORF">FEA53_12565</name>
    <name evidence="1" type="ORF">FEB89_12315</name>
    <name evidence="3" type="ORF">NCTC10643_01562</name>
</gene>
<proteinExistence type="predicted"/>
<evidence type="ECO:0000313" key="5">
    <source>
        <dbReference type="Proteomes" id="UP000318394"/>
    </source>
</evidence>
<reference evidence="4 5" key="2">
    <citation type="journal article" date="2019" name="Vet. Microbiol.">
        <title>Genetic characterization of susceptible and multi-drug resistant Mannheimia haemolytica isolated from high-risk stocker calves prior to and after antimicrobial metaphylaxis.</title>
        <authorList>
            <person name="Snyder E.R."/>
            <person name="Alvarez-Narvaez S."/>
            <person name="Credille B.C."/>
        </authorList>
    </citation>
    <scope>NUCLEOTIDE SEQUENCE [LARGE SCALE GENOMIC DNA]</scope>
    <source>
        <strain evidence="2 4">UGA-R5-128-1</strain>
        <strain evidence="1 5">UGA-R7-163-1</strain>
    </source>
</reference>
<dbReference type="EMBL" id="LR134495">
    <property type="protein sequence ID" value="VEI77678.1"/>
    <property type="molecule type" value="Genomic_DNA"/>
</dbReference>
<dbReference type="Proteomes" id="UP000318394">
    <property type="component" value="Unassembled WGS sequence"/>
</dbReference>
<protein>
    <submittedName>
        <fullName evidence="2">DUF3577 domain-containing protein</fullName>
    </submittedName>
    <submittedName>
        <fullName evidence="3">Protein of uncharacterized function (DUF3577)</fullName>
    </submittedName>
</protein>